<feature type="chain" id="PRO_5021835720" evidence="1">
    <location>
        <begin position="25"/>
        <end position="256"/>
    </location>
</feature>
<evidence type="ECO:0000313" key="2">
    <source>
        <dbReference type="EMBL" id="TVO59750.1"/>
    </source>
</evidence>
<dbReference type="InterPro" id="IPR021457">
    <property type="entry name" value="DUF3108"/>
</dbReference>
<feature type="signal peptide" evidence="1">
    <location>
        <begin position="1"/>
        <end position="24"/>
    </location>
</feature>
<keyword evidence="3" id="KW-1185">Reference proteome</keyword>
<proteinExistence type="predicted"/>
<name>A0A557R3K9_9RHOO</name>
<accession>A0A557R3K9</accession>
<dbReference type="EMBL" id="VMNK01000001">
    <property type="protein sequence ID" value="TVO59750.1"/>
    <property type="molecule type" value="Genomic_DNA"/>
</dbReference>
<dbReference type="Pfam" id="PF11306">
    <property type="entry name" value="DUF3108"/>
    <property type="match status" value="1"/>
</dbReference>
<keyword evidence="1" id="KW-0732">Signal</keyword>
<reference evidence="2 3" key="1">
    <citation type="submission" date="2019-07" db="EMBL/GenBank/DDBJ databases">
        <title>The pathways for chlorine oxyanion respiration interact through the shared metabolite chlorate.</title>
        <authorList>
            <person name="Barnum T.P."/>
            <person name="Cheng Y."/>
            <person name="Hill K.A."/>
            <person name="Lucas L.N."/>
            <person name="Carlson H.K."/>
            <person name="Coates J.D."/>
        </authorList>
    </citation>
    <scope>NUCLEOTIDE SEQUENCE [LARGE SCALE GENOMIC DNA]</scope>
    <source>
        <strain evidence="2 3">SFB-3</strain>
    </source>
</reference>
<dbReference type="OrthoDB" id="9178542at2"/>
<dbReference type="RefSeq" id="WP_144307757.1">
    <property type="nucleotide sequence ID" value="NZ_VMNK01000001.1"/>
</dbReference>
<dbReference type="AlphaFoldDB" id="A0A557R3K9"/>
<evidence type="ECO:0000256" key="1">
    <source>
        <dbReference type="SAM" id="SignalP"/>
    </source>
</evidence>
<gene>
    <name evidence="2" type="ORF">FHP91_00585</name>
</gene>
<comment type="caution">
    <text evidence="2">The sequence shown here is derived from an EMBL/GenBank/DDBJ whole genome shotgun (WGS) entry which is preliminary data.</text>
</comment>
<organism evidence="2 3">
    <name type="scientific">Denitromonas halophila</name>
    <dbReference type="NCBI Taxonomy" id="1629404"/>
    <lineage>
        <taxon>Bacteria</taxon>
        <taxon>Pseudomonadati</taxon>
        <taxon>Pseudomonadota</taxon>
        <taxon>Betaproteobacteria</taxon>
        <taxon>Rhodocyclales</taxon>
        <taxon>Zoogloeaceae</taxon>
        <taxon>Denitromonas</taxon>
    </lineage>
</organism>
<dbReference type="Proteomes" id="UP000319502">
    <property type="component" value="Unassembled WGS sequence"/>
</dbReference>
<sequence>MCPGARWLVLCGLVLSVLAGAAQANPAMSEASEDAAPWPTQGRIIYRIYHGDSGIQIGRATHTWWHDDGRYWMESLVETTGLAALLKDFRYQQRSEGAVTAQGLRPERFSVDQRGKPHQEARFDWVGAQVRINRGDSKRQAPIVAGDQDILSIAHQLAQPGAPKAPVALTVVSNKSAAVAKVRDLGDATVRLPLGQMPTRHFSVHSDDGKVKIDIWLAAGQHWLPVRIRIENRKGEILDQQAEHLVLGEPAQGNPS</sequence>
<protein>
    <submittedName>
        <fullName evidence="2">DUF3108 domain-containing protein</fullName>
    </submittedName>
</protein>
<evidence type="ECO:0000313" key="3">
    <source>
        <dbReference type="Proteomes" id="UP000319502"/>
    </source>
</evidence>